<dbReference type="CDD" id="cd06225">
    <property type="entry name" value="HAMP"/>
    <property type="match status" value="1"/>
</dbReference>
<evidence type="ECO:0000256" key="4">
    <source>
        <dbReference type="PROSITE-ProRule" id="PRU00284"/>
    </source>
</evidence>
<evidence type="ECO:0000259" key="7">
    <source>
        <dbReference type="PROSITE" id="PS50885"/>
    </source>
</evidence>
<dbReference type="AlphaFoldDB" id="A0A9X1LEN8"/>
<dbReference type="SUPFAM" id="SSF58104">
    <property type="entry name" value="Methyl-accepting chemotaxis protein (MCP) signaling domain"/>
    <property type="match status" value="1"/>
</dbReference>
<dbReference type="PROSITE" id="PS50885">
    <property type="entry name" value="HAMP"/>
    <property type="match status" value="1"/>
</dbReference>
<dbReference type="Proteomes" id="UP001139095">
    <property type="component" value="Unassembled WGS sequence"/>
</dbReference>
<sequence>MLANLTFKTKLLSLLVTAVIGFIIVTFVAMNGLSSQQSANDELKKLSKIQTSNDQLSISMLEIADKLRSITADNYHDYVKSAYQQIDINAEMLTKNINRAESKALKDALTNNLDSITLYSQALMALIKERHLIGFDSTSGLRGSIDMMGAELSNDVRKLSLLKREFTNVRKAEASYLSDPSEANLEEFNNSFSRFETRIDNFGFQDTHGVKAYAYRDALIAYGEEYVKLGIIENTYNSQKMQFTLSQITSKQLMEGKLIDAEALAEKRSNQASVTLLSVSIAVILIATLLMLAIGRSVNTTLRNIIHDLEKVKQGDMSSQATVNSKRNDEFDQLSQSLNEMTMGLGDVLKDVVSTTSSVDTMSTDLNNTIGRISSSNHLVNERTHSLAKATDDISSRLTELSSTTDSIRAQSSDTYLSAKSGADIISTVISSINNTLSIVHTTSQQLDELGRLSKNIDNVIAMINDLASQTNLLALNAAIEAARAGEAGRGFSVVADEVRALAEKTVDATAKITDIVNTIQSSTQTAISTMENGQENLKTISTNGQKAEEAIRDIEHFAMTGSQSTDTMASAIQDVASTAVQMSTEMVEIARQLNQDTQSIDVLADKTQQIQQLSTQLATKTQVFTLREA</sequence>
<dbReference type="InterPro" id="IPR004089">
    <property type="entry name" value="MCPsignal_dom"/>
</dbReference>
<accession>A0A9X1LEN8</accession>
<feature type="domain" description="Methyl-accepting transducer" evidence="6">
    <location>
        <begin position="355"/>
        <end position="591"/>
    </location>
</feature>
<keyword evidence="5" id="KW-0812">Transmembrane</keyword>
<feature type="transmembrane region" description="Helical" evidence="5">
    <location>
        <begin position="12"/>
        <end position="33"/>
    </location>
</feature>
<dbReference type="Gene3D" id="1.10.287.950">
    <property type="entry name" value="Methyl-accepting chemotaxis protein"/>
    <property type="match status" value="1"/>
</dbReference>
<keyword evidence="2 4" id="KW-0807">Transducer</keyword>
<keyword evidence="9" id="KW-1185">Reference proteome</keyword>
<dbReference type="RefSeq" id="WP_226754152.1">
    <property type="nucleotide sequence ID" value="NZ_JAJATW010000009.1"/>
</dbReference>
<comment type="subcellular location">
    <subcellularLocation>
        <location evidence="1">Membrane</location>
    </subcellularLocation>
</comment>
<dbReference type="SMART" id="SM00283">
    <property type="entry name" value="MA"/>
    <property type="match status" value="1"/>
</dbReference>
<feature type="transmembrane region" description="Helical" evidence="5">
    <location>
        <begin position="274"/>
        <end position="294"/>
    </location>
</feature>
<dbReference type="Pfam" id="PF00015">
    <property type="entry name" value="MCPsignal"/>
    <property type="match status" value="1"/>
</dbReference>
<dbReference type="PRINTS" id="PR00260">
    <property type="entry name" value="CHEMTRNSDUCR"/>
</dbReference>
<name>A0A9X1LEN8_9GAMM</name>
<dbReference type="InterPro" id="IPR003660">
    <property type="entry name" value="HAMP_dom"/>
</dbReference>
<dbReference type="PANTHER" id="PTHR32089:SF112">
    <property type="entry name" value="LYSOZYME-LIKE PROTEIN-RELATED"/>
    <property type="match status" value="1"/>
</dbReference>
<comment type="caution">
    <text evidence="8">The sequence shown here is derived from an EMBL/GenBank/DDBJ whole genome shotgun (WGS) entry which is preliminary data.</text>
</comment>
<proteinExistence type="inferred from homology"/>
<evidence type="ECO:0000256" key="2">
    <source>
        <dbReference type="ARBA" id="ARBA00023224"/>
    </source>
</evidence>
<dbReference type="GO" id="GO:0004888">
    <property type="term" value="F:transmembrane signaling receptor activity"/>
    <property type="evidence" value="ECO:0007669"/>
    <property type="project" value="InterPro"/>
</dbReference>
<evidence type="ECO:0000259" key="6">
    <source>
        <dbReference type="PROSITE" id="PS50111"/>
    </source>
</evidence>
<reference evidence="8" key="1">
    <citation type="submission" date="2021-10" db="EMBL/GenBank/DDBJ databases">
        <title>Marinomonas pontica sp. nov., isolated from the Black Sea.</title>
        <authorList>
            <person name="Zhao L.-H."/>
            <person name="Xue J.-H."/>
        </authorList>
    </citation>
    <scope>NUCLEOTIDE SEQUENCE</scope>
    <source>
        <strain evidence="8">E8</strain>
    </source>
</reference>
<keyword evidence="5" id="KW-1133">Transmembrane helix</keyword>
<dbReference type="InterPro" id="IPR004090">
    <property type="entry name" value="Chemotax_Me-accpt_rcpt"/>
</dbReference>
<organism evidence="8 9">
    <name type="scientific">Marinomonas algarum</name>
    <dbReference type="NCBI Taxonomy" id="2883105"/>
    <lineage>
        <taxon>Bacteria</taxon>
        <taxon>Pseudomonadati</taxon>
        <taxon>Pseudomonadota</taxon>
        <taxon>Gammaproteobacteria</taxon>
        <taxon>Oceanospirillales</taxon>
        <taxon>Oceanospirillaceae</taxon>
        <taxon>Marinomonas</taxon>
    </lineage>
</organism>
<dbReference type="EMBL" id="JAJATW010000009">
    <property type="protein sequence ID" value="MCB5161786.1"/>
    <property type="molecule type" value="Genomic_DNA"/>
</dbReference>
<gene>
    <name evidence="8" type="ORF">LG368_07715</name>
</gene>
<comment type="similarity">
    <text evidence="3">Belongs to the methyl-accepting chemotaxis (MCP) protein family.</text>
</comment>
<protein>
    <submittedName>
        <fullName evidence="8">Methyl-accepting chemotaxis protein</fullName>
    </submittedName>
</protein>
<evidence type="ECO:0000313" key="8">
    <source>
        <dbReference type="EMBL" id="MCB5161786.1"/>
    </source>
</evidence>
<dbReference type="PROSITE" id="PS50111">
    <property type="entry name" value="CHEMOTAXIS_TRANSDUC_2"/>
    <property type="match status" value="1"/>
</dbReference>
<feature type="domain" description="HAMP" evidence="7">
    <location>
        <begin position="296"/>
        <end position="350"/>
    </location>
</feature>
<dbReference type="GO" id="GO:0016020">
    <property type="term" value="C:membrane"/>
    <property type="evidence" value="ECO:0007669"/>
    <property type="project" value="UniProtKB-SubCell"/>
</dbReference>
<evidence type="ECO:0000313" key="9">
    <source>
        <dbReference type="Proteomes" id="UP001139095"/>
    </source>
</evidence>
<evidence type="ECO:0000256" key="1">
    <source>
        <dbReference type="ARBA" id="ARBA00004370"/>
    </source>
</evidence>
<evidence type="ECO:0000256" key="5">
    <source>
        <dbReference type="SAM" id="Phobius"/>
    </source>
</evidence>
<dbReference type="SMART" id="SM00304">
    <property type="entry name" value="HAMP"/>
    <property type="match status" value="1"/>
</dbReference>
<dbReference type="GO" id="GO:0006935">
    <property type="term" value="P:chemotaxis"/>
    <property type="evidence" value="ECO:0007669"/>
    <property type="project" value="InterPro"/>
</dbReference>
<keyword evidence="5" id="KW-0472">Membrane</keyword>
<dbReference type="PANTHER" id="PTHR32089">
    <property type="entry name" value="METHYL-ACCEPTING CHEMOTAXIS PROTEIN MCPB"/>
    <property type="match status" value="1"/>
</dbReference>
<dbReference type="GO" id="GO:0007165">
    <property type="term" value="P:signal transduction"/>
    <property type="evidence" value="ECO:0007669"/>
    <property type="project" value="UniProtKB-KW"/>
</dbReference>
<evidence type="ECO:0000256" key="3">
    <source>
        <dbReference type="ARBA" id="ARBA00029447"/>
    </source>
</evidence>